<dbReference type="GO" id="GO:0071555">
    <property type="term" value="P:cell wall organization"/>
    <property type="evidence" value="ECO:0007669"/>
    <property type="project" value="UniProtKB-KW"/>
</dbReference>
<dbReference type="GO" id="GO:0008764">
    <property type="term" value="F:UDP-N-acetylmuramoylalanine-D-glutamate ligase activity"/>
    <property type="evidence" value="ECO:0007669"/>
    <property type="project" value="UniProtKB-UniRule"/>
</dbReference>
<feature type="domain" description="Mur ligase C-terminal" evidence="9">
    <location>
        <begin position="307"/>
        <end position="422"/>
    </location>
</feature>
<dbReference type="NCBIfam" id="TIGR01087">
    <property type="entry name" value="murD"/>
    <property type="match status" value="1"/>
</dbReference>
<dbReference type="PANTHER" id="PTHR43692:SF1">
    <property type="entry name" value="UDP-N-ACETYLMURAMOYLALANINE--D-GLUTAMATE LIGASE"/>
    <property type="match status" value="1"/>
</dbReference>
<dbReference type="InterPro" id="IPR013221">
    <property type="entry name" value="Mur_ligase_cen"/>
</dbReference>
<keyword evidence="3 7" id="KW-0963">Cytoplasm</keyword>
<dbReference type="Gene3D" id="3.40.1190.10">
    <property type="entry name" value="Mur-like, catalytic domain"/>
    <property type="match status" value="1"/>
</dbReference>
<dbReference type="GO" id="GO:0005524">
    <property type="term" value="F:ATP binding"/>
    <property type="evidence" value="ECO:0007669"/>
    <property type="project" value="UniProtKB-UniRule"/>
</dbReference>
<dbReference type="InterPro" id="IPR005762">
    <property type="entry name" value="MurD"/>
</dbReference>
<evidence type="ECO:0000256" key="8">
    <source>
        <dbReference type="RuleBase" id="RU003664"/>
    </source>
</evidence>
<name>A0AAW3ZP64_9GAMM</name>
<keyword evidence="7 8" id="KW-0961">Cell wall biogenesis/degradation</keyword>
<feature type="domain" description="Mur ligase central" evidence="10">
    <location>
        <begin position="115"/>
        <end position="284"/>
    </location>
</feature>
<comment type="caution">
    <text evidence="11">The sequence shown here is derived from an EMBL/GenBank/DDBJ whole genome shotgun (WGS) entry which is preliminary data.</text>
</comment>
<comment type="function">
    <text evidence="7 8">Cell wall formation. Catalyzes the addition of glutamate to the nucleotide precursor UDP-N-acetylmuramoyl-L-alanine (UMA).</text>
</comment>
<dbReference type="RefSeq" id="WP_192029491.1">
    <property type="nucleotide sequence ID" value="NZ_JACYTR010000016.1"/>
</dbReference>
<evidence type="ECO:0000256" key="6">
    <source>
        <dbReference type="ARBA" id="ARBA00022840"/>
    </source>
</evidence>
<sequence>MRVSGLEDQRVALWGFGREGRASWRALRAQFPTKALSLFCPRAEHFAADELRDAHLQVWDEPTLERLVEFDWVIKSPGISAYHPVCLQARERGVHVTSGTGLWFAEQLPGIKLCVTGSKGKSSTTALIAHVLRQRGVLVGLAGNIGLPLLELLNPPLMPAVWAIELSSYQTGDAVRPDVALVLNLYAEHLDWHGNEQRYIEDKLKLITQAQPRIAVLNWQDQRLRLAAEQIDPAITEVRWFGREDGWHLRDDAVCQRAQPMLPIDRLPIAGTHNAANLCAAMAVIEAAGLQQPRLIDTACSFTALPHRLQIIGASNGVRFVDDSIATTPHASIAALRCFAGQPVAILVGGYDRGLDWTPFVEYLQQQPVLRVICRGANGPRIAAQLRQALPNLDVLQTQDLQAAVGQARAALPGGGVVLLSPGAPSFPEFKDYTARGAAFAAAAGFAAEARAIGGLGIA</sequence>
<protein>
    <recommendedName>
        <fullName evidence="7 8">UDP-N-acetylmuramoylalanine--D-glutamate ligase</fullName>
        <ecNumber evidence="7 8">6.3.2.9</ecNumber>
    </recommendedName>
    <alternativeName>
        <fullName evidence="7">D-glutamic acid-adding enzyme</fullName>
    </alternativeName>
    <alternativeName>
        <fullName evidence="7">UDP-N-acetylmuramoyl-L-alanyl-D-glutamate synthetase</fullName>
    </alternativeName>
</protein>
<comment type="subcellular location">
    <subcellularLocation>
        <location evidence="1 7 8">Cytoplasm</location>
    </subcellularLocation>
</comment>
<evidence type="ECO:0000256" key="4">
    <source>
        <dbReference type="ARBA" id="ARBA00022598"/>
    </source>
</evidence>
<comment type="similarity">
    <text evidence="7">Belongs to the MurCDEF family.</text>
</comment>
<dbReference type="Proteomes" id="UP000613768">
    <property type="component" value="Unassembled WGS sequence"/>
</dbReference>
<dbReference type="SUPFAM" id="SSF53244">
    <property type="entry name" value="MurD-like peptide ligases, peptide-binding domain"/>
    <property type="match status" value="1"/>
</dbReference>
<evidence type="ECO:0000256" key="5">
    <source>
        <dbReference type="ARBA" id="ARBA00022741"/>
    </source>
</evidence>
<dbReference type="GO" id="GO:0005737">
    <property type="term" value="C:cytoplasm"/>
    <property type="evidence" value="ECO:0007669"/>
    <property type="project" value="UniProtKB-SubCell"/>
</dbReference>
<dbReference type="Pfam" id="PF02875">
    <property type="entry name" value="Mur_ligase_C"/>
    <property type="match status" value="1"/>
</dbReference>
<dbReference type="Gene3D" id="3.40.50.720">
    <property type="entry name" value="NAD(P)-binding Rossmann-like Domain"/>
    <property type="match status" value="1"/>
</dbReference>
<dbReference type="InterPro" id="IPR036565">
    <property type="entry name" value="Mur-like_cat_sf"/>
</dbReference>
<accession>A0AAW3ZP64</accession>
<organism evidence="11 12">
    <name type="scientific">Pseudomarimonas arenosa</name>
    <dbReference type="NCBI Taxonomy" id="2774145"/>
    <lineage>
        <taxon>Bacteria</taxon>
        <taxon>Pseudomonadati</taxon>
        <taxon>Pseudomonadota</taxon>
        <taxon>Gammaproteobacteria</taxon>
        <taxon>Lysobacterales</taxon>
        <taxon>Lysobacteraceae</taxon>
        <taxon>Pseudomarimonas</taxon>
    </lineage>
</organism>
<dbReference type="GO" id="GO:0051301">
    <property type="term" value="P:cell division"/>
    <property type="evidence" value="ECO:0007669"/>
    <property type="project" value="UniProtKB-KW"/>
</dbReference>
<evidence type="ECO:0000313" key="11">
    <source>
        <dbReference type="EMBL" id="MBD8526071.1"/>
    </source>
</evidence>
<dbReference type="PANTHER" id="PTHR43692">
    <property type="entry name" value="UDP-N-ACETYLMURAMOYLALANINE--D-GLUTAMATE LIGASE"/>
    <property type="match status" value="1"/>
</dbReference>
<dbReference type="AlphaFoldDB" id="A0AAW3ZP64"/>
<keyword evidence="6 7" id="KW-0067">ATP-binding</keyword>
<dbReference type="InterPro" id="IPR004101">
    <property type="entry name" value="Mur_ligase_C"/>
</dbReference>
<dbReference type="EC" id="6.3.2.9" evidence="7 8"/>
<evidence type="ECO:0000259" key="10">
    <source>
        <dbReference type="Pfam" id="PF08245"/>
    </source>
</evidence>
<evidence type="ECO:0000256" key="2">
    <source>
        <dbReference type="ARBA" id="ARBA00004752"/>
    </source>
</evidence>
<gene>
    <name evidence="7" type="primary">murD</name>
    <name evidence="11" type="ORF">IFO71_10010</name>
</gene>
<evidence type="ECO:0000256" key="7">
    <source>
        <dbReference type="HAMAP-Rule" id="MF_00639"/>
    </source>
</evidence>
<dbReference type="GO" id="GO:0009252">
    <property type="term" value="P:peptidoglycan biosynthetic process"/>
    <property type="evidence" value="ECO:0007669"/>
    <property type="project" value="UniProtKB-UniRule"/>
</dbReference>
<dbReference type="Gene3D" id="3.90.190.20">
    <property type="entry name" value="Mur ligase, C-terminal domain"/>
    <property type="match status" value="1"/>
</dbReference>
<feature type="binding site" evidence="7">
    <location>
        <begin position="117"/>
        <end position="123"/>
    </location>
    <ligand>
        <name>ATP</name>
        <dbReference type="ChEBI" id="CHEBI:30616"/>
    </ligand>
</feature>
<proteinExistence type="inferred from homology"/>
<dbReference type="GO" id="GO:0008360">
    <property type="term" value="P:regulation of cell shape"/>
    <property type="evidence" value="ECO:0007669"/>
    <property type="project" value="UniProtKB-KW"/>
</dbReference>
<keyword evidence="5 7" id="KW-0547">Nucleotide-binding</keyword>
<evidence type="ECO:0000259" key="9">
    <source>
        <dbReference type="Pfam" id="PF02875"/>
    </source>
</evidence>
<keyword evidence="7 8" id="KW-0133">Cell shape</keyword>
<reference evidence="11 12" key="1">
    <citation type="submission" date="2020-09" db="EMBL/GenBank/DDBJ databases">
        <title>Pseudoxanthomonas sp. CAU 1598 isolated from sand of Yaerae Beach.</title>
        <authorList>
            <person name="Kim W."/>
        </authorList>
    </citation>
    <scope>NUCLEOTIDE SEQUENCE [LARGE SCALE GENOMIC DNA]</scope>
    <source>
        <strain evidence="11 12">CAU 1598</strain>
    </source>
</reference>
<comment type="pathway">
    <text evidence="2 7 8">Cell wall biogenesis; peptidoglycan biosynthesis.</text>
</comment>
<comment type="catalytic activity">
    <reaction evidence="7 8">
        <text>UDP-N-acetyl-alpha-D-muramoyl-L-alanine + D-glutamate + ATP = UDP-N-acetyl-alpha-D-muramoyl-L-alanyl-D-glutamate + ADP + phosphate + H(+)</text>
        <dbReference type="Rhea" id="RHEA:16429"/>
        <dbReference type="ChEBI" id="CHEBI:15378"/>
        <dbReference type="ChEBI" id="CHEBI:29986"/>
        <dbReference type="ChEBI" id="CHEBI:30616"/>
        <dbReference type="ChEBI" id="CHEBI:43474"/>
        <dbReference type="ChEBI" id="CHEBI:83898"/>
        <dbReference type="ChEBI" id="CHEBI:83900"/>
        <dbReference type="ChEBI" id="CHEBI:456216"/>
        <dbReference type="EC" id="6.3.2.9"/>
    </reaction>
</comment>
<evidence type="ECO:0000256" key="1">
    <source>
        <dbReference type="ARBA" id="ARBA00004496"/>
    </source>
</evidence>
<dbReference type="InterPro" id="IPR036615">
    <property type="entry name" value="Mur_ligase_C_dom_sf"/>
</dbReference>
<evidence type="ECO:0000256" key="3">
    <source>
        <dbReference type="ARBA" id="ARBA00022490"/>
    </source>
</evidence>
<dbReference type="Pfam" id="PF08245">
    <property type="entry name" value="Mur_ligase_M"/>
    <property type="match status" value="1"/>
</dbReference>
<dbReference type="SUPFAM" id="SSF53623">
    <property type="entry name" value="MurD-like peptide ligases, catalytic domain"/>
    <property type="match status" value="1"/>
</dbReference>
<keyword evidence="12" id="KW-1185">Reference proteome</keyword>
<keyword evidence="7 8" id="KW-0132">Cell division</keyword>
<evidence type="ECO:0000313" key="12">
    <source>
        <dbReference type="Proteomes" id="UP000613768"/>
    </source>
</evidence>
<dbReference type="EMBL" id="JACYTR010000016">
    <property type="protein sequence ID" value="MBD8526071.1"/>
    <property type="molecule type" value="Genomic_DNA"/>
</dbReference>
<keyword evidence="7 8" id="KW-0131">Cell cycle</keyword>
<dbReference type="HAMAP" id="MF_00639">
    <property type="entry name" value="MurD"/>
    <property type="match status" value="1"/>
</dbReference>
<keyword evidence="4 7" id="KW-0436">Ligase</keyword>
<keyword evidence="7 8" id="KW-0573">Peptidoglycan synthesis</keyword>